<organism evidence="3">
    <name type="scientific">viral metagenome</name>
    <dbReference type="NCBI Taxonomy" id="1070528"/>
    <lineage>
        <taxon>unclassified sequences</taxon>
        <taxon>metagenomes</taxon>
        <taxon>organismal metagenomes</taxon>
    </lineage>
</organism>
<protein>
    <submittedName>
        <fullName evidence="3">Uncharacterized protein</fullName>
    </submittedName>
</protein>
<keyword evidence="2" id="KW-1133">Transmembrane helix</keyword>
<evidence type="ECO:0000256" key="1">
    <source>
        <dbReference type="SAM" id="MobiDB-lite"/>
    </source>
</evidence>
<feature type="compositionally biased region" description="Basic and acidic residues" evidence="1">
    <location>
        <begin position="42"/>
        <end position="88"/>
    </location>
</feature>
<gene>
    <name evidence="3" type="ORF">TM448B01923_0005</name>
</gene>
<accession>A0A6M3XR85</accession>
<evidence type="ECO:0000313" key="3">
    <source>
        <dbReference type="EMBL" id="QJI00317.1"/>
    </source>
</evidence>
<keyword evidence="2" id="KW-0812">Transmembrane</keyword>
<dbReference type="AlphaFoldDB" id="A0A6M3XR85"/>
<feature type="region of interest" description="Disordered" evidence="1">
    <location>
        <begin position="35"/>
        <end position="96"/>
    </location>
</feature>
<dbReference type="EMBL" id="MT144843">
    <property type="protein sequence ID" value="QJI00317.1"/>
    <property type="molecule type" value="Genomic_DNA"/>
</dbReference>
<keyword evidence="2" id="KW-0472">Membrane</keyword>
<evidence type="ECO:0000256" key="2">
    <source>
        <dbReference type="SAM" id="Phobius"/>
    </source>
</evidence>
<reference evidence="3" key="1">
    <citation type="submission" date="2020-03" db="EMBL/GenBank/DDBJ databases">
        <title>The deep terrestrial virosphere.</title>
        <authorList>
            <person name="Holmfeldt K."/>
            <person name="Nilsson E."/>
            <person name="Simone D."/>
            <person name="Lopez-Fernandez M."/>
            <person name="Wu X."/>
            <person name="de Brujin I."/>
            <person name="Lundin D."/>
            <person name="Andersson A."/>
            <person name="Bertilsson S."/>
            <person name="Dopson M."/>
        </authorList>
    </citation>
    <scope>NUCLEOTIDE SEQUENCE</scope>
    <source>
        <strain evidence="3">TM448B01923</strain>
    </source>
</reference>
<proteinExistence type="predicted"/>
<sequence length="96" mass="10617">MSSYWHWLVIGGVPALGIIGWLVYRIFGGAGGGGGIVTRTPEQIEHQRERLEAARETQRKENDAAHSAERSDWLDSVRRRREEADRDPGAGTSGSD</sequence>
<name>A0A6M3XR85_9ZZZZ</name>
<feature type="transmembrane region" description="Helical" evidence="2">
    <location>
        <begin position="6"/>
        <end position="24"/>
    </location>
</feature>